<dbReference type="InterPro" id="IPR011162">
    <property type="entry name" value="MHC_I/II-like_Ag-recog"/>
</dbReference>
<dbReference type="GO" id="GO:0002250">
    <property type="term" value="P:adaptive immune response"/>
    <property type="evidence" value="ECO:0007669"/>
    <property type="project" value="UniProtKB-KW"/>
</dbReference>
<evidence type="ECO:0000313" key="12">
    <source>
        <dbReference type="Proteomes" id="UP000574528"/>
    </source>
</evidence>
<dbReference type="InterPro" id="IPR014745">
    <property type="entry name" value="MHC_II_a/b_N"/>
</dbReference>
<organism evidence="11 12">
    <name type="scientific">Psilopogon haemacephalus</name>
    <name type="common">coppersmith barbet</name>
    <dbReference type="NCBI Taxonomy" id="2585815"/>
    <lineage>
        <taxon>Eukaryota</taxon>
        <taxon>Metazoa</taxon>
        <taxon>Chordata</taxon>
        <taxon>Craniata</taxon>
        <taxon>Vertebrata</taxon>
        <taxon>Euteleostomi</taxon>
        <taxon>Archelosauria</taxon>
        <taxon>Archosauria</taxon>
        <taxon>Dinosauria</taxon>
        <taxon>Saurischia</taxon>
        <taxon>Theropoda</taxon>
        <taxon>Coelurosauria</taxon>
        <taxon>Aves</taxon>
        <taxon>Neognathae</taxon>
        <taxon>Neoaves</taxon>
        <taxon>Telluraves</taxon>
        <taxon>Coraciimorphae</taxon>
        <taxon>Piciformes</taxon>
        <taxon>Megalaimidae</taxon>
        <taxon>Psilopogon</taxon>
    </lineage>
</organism>
<dbReference type="GO" id="GO:0042613">
    <property type="term" value="C:MHC class II protein complex"/>
    <property type="evidence" value="ECO:0007669"/>
    <property type="project" value="UniProtKB-KW"/>
</dbReference>
<keyword evidence="7" id="KW-1015">Disulfide bond</keyword>
<keyword evidence="6" id="KW-0472">Membrane</keyword>
<reference evidence="11 12" key="1">
    <citation type="submission" date="2019-09" db="EMBL/GenBank/DDBJ databases">
        <title>Bird 10,000 Genomes (B10K) Project - Family phase.</title>
        <authorList>
            <person name="Zhang G."/>
        </authorList>
    </citation>
    <scope>NUCLEOTIDE SEQUENCE [LARGE SCALE GENOMIC DNA]</scope>
    <source>
        <strain evidence="11">B10K-DU-001-24</strain>
        <tissue evidence="11">Muscle</tissue>
    </source>
</reference>
<evidence type="ECO:0000256" key="1">
    <source>
        <dbReference type="ARBA" id="ARBA00004479"/>
    </source>
</evidence>
<keyword evidence="4" id="KW-1133">Transmembrane helix</keyword>
<dbReference type="Proteomes" id="UP000574528">
    <property type="component" value="Unassembled WGS sequence"/>
</dbReference>
<dbReference type="PANTHER" id="PTHR19944:SF99">
    <property type="entry name" value="HLA CLASS II HISTOCOMPATIBILITY ANTIGEN, DRB1 BETA CHAIN"/>
    <property type="match status" value="1"/>
</dbReference>
<dbReference type="PANTHER" id="PTHR19944">
    <property type="entry name" value="MHC CLASS II-RELATED"/>
    <property type="match status" value="1"/>
</dbReference>
<feature type="non-terminal residue" evidence="11">
    <location>
        <position position="92"/>
    </location>
</feature>
<dbReference type="EMBL" id="VWZI01026100">
    <property type="protein sequence ID" value="NXG54029.1"/>
    <property type="molecule type" value="Genomic_DNA"/>
</dbReference>
<comment type="caution">
    <text evidence="11">The sequence shown here is derived from an EMBL/GenBank/DDBJ whole genome shotgun (WGS) entry which is preliminary data.</text>
</comment>
<keyword evidence="3" id="KW-0391">Immunity</keyword>
<evidence type="ECO:0000256" key="9">
    <source>
        <dbReference type="ARBA" id="ARBA00023182"/>
    </source>
</evidence>
<dbReference type="InterPro" id="IPR050160">
    <property type="entry name" value="MHC/Immunoglobulin"/>
</dbReference>
<evidence type="ECO:0000256" key="4">
    <source>
        <dbReference type="ARBA" id="ARBA00022989"/>
    </source>
</evidence>
<evidence type="ECO:0000256" key="5">
    <source>
        <dbReference type="ARBA" id="ARBA00023130"/>
    </source>
</evidence>
<keyword evidence="12" id="KW-1185">Reference proteome</keyword>
<dbReference type="AlphaFoldDB" id="A0A7K9CPD3"/>
<dbReference type="SMART" id="SM00921">
    <property type="entry name" value="MHC_II_beta"/>
    <property type="match status" value="1"/>
</dbReference>
<keyword evidence="2" id="KW-0812">Transmembrane</keyword>
<sequence>PPAEVFLEMFKAECYFLNGTEQVRYLARDIYNREQFVHFDSDLGVHVADTPLGERQADFLNSQEDFLERRRAEVDTFCRHNYRVATPFAVER</sequence>
<comment type="subcellular location">
    <subcellularLocation>
        <location evidence="1">Membrane</location>
        <topology evidence="1">Single-pass type I membrane protein</topology>
    </subcellularLocation>
</comment>
<dbReference type="Pfam" id="PF00969">
    <property type="entry name" value="MHC_II_beta"/>
    <property type="match status" value="1"/>
</dbReference>
<name>A0A7K9CPD3_9PICI</name>
<keyword evidence="8" id="KW-0325">Glycoprotein</keyword>
<accession>A0A7K9CPD3</accession>
<protein>
    <submittedName>
        <fullName evidence="11">2B19 protein</fullName>
    </submittedName>
</protein>
<keyword evidence="9" id="KW-0491">MHC II</keyword>
<evidence type="ECO:0000256" key="3">
    <source>
        <dbReference type="ARBA" id="ARBA00022859"/>
    </source>
</evidence>
<evidence type="ECO:0000256" key="7">
    <source>
        <dbReference type="ARBA" id="ARBA00023157"/>
    </source>
</evidence>
<feature type="domain" description="MHC class II beta chain N-terminal" evidence="10">
    <location>
        <begin position="12"/>
        <end position="86"/>
    </location>
</feature>
<feature type="non-terminal residue" evidence="11">
    <location>
        <position position="1"/>
    </location>
</feature>
<dbReference type="GO" id="GO:0002504">
    <property type="term" value="P:antigen processing and presentation of peptide or polysaccharide antigen via MHC class II"/>
    <property type="evidence" value="ECO:0007669"/>
    <property type="project" value="UniProtKB-KW"/>
</dbReference>
<gene>
    <name evidence="11" type="primary">Hladrb1_1</name>
    <name evidence="11" type="ORF">PSIHAE_R15385</name>
</gene>
<evidence type="ECO:0000256" key="2">
    <source>
        <dbReference type="ARBA" id="ARBA00022692"/>
    </source>
</evidence>
<evidence type="ECO:0000313" key="11">
    <source>
        <dbReference type="EMBL" id="NXG54029.1"/>
    </source>
</evidence>
<dbReference type="FunFam" id="3.10.320.10:FF:000001">
    <property type="entry name" value="HLA class II histocompatibility antigen, DRB1-1 beta chain"/>
    <property type="match status" value="1"/>
</dbReference>
<dbReference type="Gene3D" id="3.10.320.10">
    <property type="entry name" value="Class II Histocompatibility Antigen, M Beta Chain, Chain B, domain 1"/>
    <property type="match status" value="1"/>
</dbReference>
<dbReference type="InterPro" id="IPR000353">
    <property type="entry name" value="MHC_II_b_N"/>
</dbReference>
<evidence type="ECO:0000256" key="6">
    <source>
        <dbReference type="ARBA" id="ARBA00023136"/>
    </source>
</evidence>
<evidence type="ECO:0000259" key="10">
    <source>
        <dbReference type="SMART" id="SM00921"/>
    </source>
</evidence>
<proteinExistence type="predicted"/>
<dbReference type="OrthoDB" id="10043043at2759"/>
<dbReference type="SUPFAM" id="SSF54452">
    <property type="entry name" value="MHC antigen-recognition domain"/>
    <property type="match status" value="1"/>
</dbReference>
<evidence type="ECO:0000256" key="8">
    <source>
        <dbReference type="ARBA" id="ARBA00023180"/>
    </source>
</evidence>
<keyword evidence="5" id="KW-1064">Adaptive immunity</keyword>